<protein>
    <submittedName>
        <fullName evidence="1">Uncharacterized protein</fullName>
    </submittedName>
</protein>
<comment type="caution">
    <text evidence="1">The sequence shown here is derived from an EMBL/GenBank/DDBJ whole genome shotgun (WGS) entry which is preliminary data.</text>
</comment>
<name>A0A7W6P000_9HYPH</name>
<reference evidence="1 2" key="1">
    <citation type="submission" date="2020-08" db="EMBL/GenBank/DDBJ databases">
        <title>Genomic Encyclopedia of Type Strains, Phase IV (KMG-IV): sequencing the most valuable type-strain genomes for metagenomic binning, comparative biology and taxonomic classification.</title>
        <authorList>
            <person name="Goeker M."/>
        </authorList>
    </citation>
    <scope>NUCLEOTIDE SEQUENCE [LARGE SCALE GENOMIC DNA]</scope>
    <source>
        <strain evidence="1 2">DSM 26385</strain>
    </source>
</reference>
<sequence>MLRAAAHEIARSHCPAFVRAVKSGGLQATGVECELSSRKDRRTLAASLMYVAGRPFQDKA</sequence>
<evidence type="ECO:0000313" key="1">
    <source>
        <dbReference type="EMBL" id="MBB4102799.1"/>
    </source>
</evidence>
<organism evidence="1 2">
    <name type="scientific">Allorhizobium borbori</name>
    <dbReference type="NCBI Taxonomy" id="485907"/>
    <lineage>
        <taxon>Bacteria</taxon>
        <taxon>Pseudomonadati</taxon>
        <taxon>Pseudomonadota</taxon>
        <taxon>Alphaproteobacteria</taxon>
        <taxon>Hyphomicrobiales</taxon>
        <taxon>Rhizobiaceae</taxon>
        <taxon>Rhizobium/Agrobacterium group</taxon>
        <taxon>Allorhizobium</taxon>
    </lineage>
</organism>
<proteinExistence type="predicted"/>
<keyword evidence="2" id="KW-1185">Reference proteome</keyword>
<evidence type="ECO:0000313" key="2">
    <source>
        <dbReference type="Proteomes" id="UP000584824"/>
    </source>
</evidence>
<dbReference type="Proteomes" id="UP000584824">
    <property type="component" value="Unassembled WGS sequence"/>
</dbReference>
<accession>A0A7W6P000</accession>
<gene>
    <name evidence="1" type="ORF">GGQ66_001342</name>
</gene>
<dbReference type="AlphaFoldDB" id="A0A7W6P000"/>
<dbReference type="EMBL" id="JACIDU010000004">
    <property type="protein sequence ID" value="MBB4102799.1"/>
    <property type="molecule type" value="Genomic_DNA"/>
</dbReference>